<evidence type="ECO:0000313" key="3">
    <source>
        <dbReference type="Proteomes" id="UP001465668"/>
    </source>
</evidence>
<accession>A0ABR2Y7G7</accession>
<gene>
    <name evidence="2" type="ORF">SCAR479_01011</name>
</gene>
<feature type="domain" description="Phosphoribulokinase/uridine kinase" evidence="1">
    <location>
        <begin position="26"/>
        <end position="184"/>
    </location>
</feature>
<protein>
    <recommendedName>
        <fullName evidence="1">Phosphoribulokinase/uridine kinase domain-containing protein</fullName>
    </recommendedName>
</protein>
<organism evidence="2 3">
    <name type="scientific">Seiridium cardinale</name>
    <dbReference type="NCBI Taxonomy" id="138064"/>
    <lineage>
        <taxon>Eukaryota</taxon>
        <taxon>Fungi</taxon>
        <taxon>Dikarya</taxon>
        <taxon>Ascomycota</taxon>
        <taxon>Pezizomycotina</taxon>
        <taxon>Sordariomycetes</taxon>
        <taxon>Xylariomycetidae</taxon>
        <taxon>Amphisphaeriales</taxon>
        <taxon>Sporocadaceae</taxon>
        <taxon>Seiridium</taxon>
    </lineage>
</organism>
<keyword evidence="3" id="KW-1185">Reference proteome</keyword>
<dbReference type="SUPFAM" id="SSF52540">
    <property type="entry name" value="P-loop containing nucleoside triphosphate hydrolases"/>
    <property type="match status" value="1"/>
</dbReference>
<dbReference type="Proteomes" id="UP001465668">
    <property type="component" value="Unassembled WGS sequence"/>
</dbReference>
<sequence>MEEQLTRLVDQAWERYQNTPKNHRFMIAIGGIPGSGKTHLSERATERLNEKYLAAHPNSSPIAVYCPMDGYHWPRSVLDTFDPNLKAHDRRGAEFTFDGASFLKLVQSLRVPLDQATTQSIFAPSFDHAAKDPVDDDIEIKPGHRIVVFEGNYVCLDLEPWKQAAELMDLRWFIDVDNEVARERLAERHVKAGIVLTKQEGFDRADNNDLENGKDIRKLRVPNIDATVMSKEDQLWAPR</sequence>
<dbReference type="Gene3D" id="3.40.50.300">
    <property type="entry name" value="P-loop containing nucleotide triphosphate hydrolases"/>
    <property type="match status" value="2"/>
</dbReference>
<evidence type="ECO:0000313" key="2">
    <source>
        <dbReference type="EMBL" id="KAK9782668.1"/>
    </source>
</evidence>
<dbReference type="Pfam" id="PF00485">
    <property type="entry name" value="PRK"/>
    <property type="match status" value="1"/>
</dbReference>
<dbReference type="InterPro" id="IPR027417">
    <property type="entry name" value="P-loop_NTPase"/>
</dbReference>
<reference evidence="2 3" key="1">
    <citation type="submission" date="2024-02" db="EMBL/GenBank/DDBJ databases">
        <title>First draft genome assembly of two strains of Seiridium cardinale.</title>
        <authorList>
            <person name="Emiliani G."/>
            <person name="Scali E."/>
        </authorList>
    </citation>
    <scope>NUCLEOTIDE SEQUENCE [LARGE SCALE GENOMIC DNA]</scope>
    <source>
        <strain evidence="2 3">BM-138-000479</strain>
    </source>
</reference>
<comment type="caution">
    <text evidence="2">The sequence shown here is derived from an EMBL/GenBank/DDBJ whole genome shotgun (WGS) entry which is preliminary data.</text>
</comment>
<dbReference type="PANTHER" id="PTHR10285">
    <property type="entry name" value="URIDINE KINASE"/>
    <property type="match status" value="1"/>
</dbReference>
<dbReference type="InterPro" id="IPR006083">
    <property type="entry name" value="PRK/URK"/>
</dbReference>
<dbReference type="EMBL" id="JARVKM010000002">
    <property type="protein sequence ID" value="KAK9782668.1"/>
    <property type="molecule type" value="Genomic_DNA"/>
</dbReference>
<name>A0ABR2Y7G7_9PEZI</name>
<evidence type="ECO:0000259" key="1">
    <source>
        <dbReference type="Pfam" id="PF00485"/>
    </source>
</evidence>
<proteinExistence type="predicted"/>